<evidence type="ECO:0000313" key="2">
    <source>
        <dbReference type="Proteomes" id="UP000612899"/>
    </source>
</evidence>
<reference evidence="1" key="1">
    <citation type="submission" date="2021-01" db="EMBL/GenBank/DDBJ databases">
        <title>Whole genome shotgun sequence of Rhizocola hellebori NBRC 109834.</title>
        <authorList>
            <person name="Komaki H."/>
            <person name="Tamura T."/>
        </authorList>
    </citation>
    <scope>NUCLEOTIDE SEQUENCE</scope>
    <source>
        <strain evidence="1">NBRC 109834</strain>
    </source>
</reference>
<protein>
    <submittedName>
        <fullName evidence="1">Uncharacterized protein</fullName>
    </submittedName>
</protein>
<dbReference type="Proteomes" id="UP000612899">
    <property type="component" value="Unassembled WGS sequence"/>
</dbReference>
<name>A0A8J3Q7A0_9ACTN</name>
<proteinExistence type="predicted"/>
<dbReference type="RefSeq" id="WP_203909017.1">
    <property type="nucleotide sequence ID" value="NZ_BONY01000017.1"/>
</dbReference>
<organism evidence="1 2">
    <name type="scientific">Rhizocola hellebori</name>
    <dbReference type="NCBI Taxonomy" id="1392758"/>
    <lineage>
        <taxon>Bacteria</taxon>
        <taxon>Bacillati</taxon>
        <taxon>Actinomycetota</taxon>
        <taxon>Actinomycetes</taxon>
        <taxon>Micromonosporales</taxon>
        <taxon>Micromonosporaceae</taxon>
        <taxon>Rhizocola</taxon>
    </lineage>
</organism>
<dbReference type="InterPro" id="IPR042099">
    <property type="entry name" value="ANL_N_sf"/>
</dbReference>
<dbReference type="EMBL" id="BONY01000017">
    <property type="protein sequence ID" value="GIH05145.1"/>
    <property type="molecule type" value="Genomic_DNA"/>
</dbReference>
<comment type="caution">
    <text evidence="1">The sequence shown here is derived from an EMBL/GenBank/DDBJ whole genome shotgun (WGS) entry which is preliminary data.</text>
</comment>
<dbReference type="AlphaFoldDB" id="A0A8J3Q7A0"/>
<dbReference type="Gene3D" id="3.40.50.12780">
    <property type="entry name" value="N-terminal domain of ligase-like"/>
    <property type="match status" value="1"/>
</dbReference>
<evidence type="ECO:0000313" key="1">
    <source>
        <dbReference type="EMBL" id="GIH05145.1"/>
    </source>
</evidence>
<keyword evidence="2" id="KW-1185">Reference proteome</keyword>
<accession>A0A8J3Q7A0</accession>
<gene>
    <name evidence="1" type="ORF">Rhe02_32120</name>
</gene>
<sequence>MRRAASLATRLQETVKMGGPPRVALFTAGGAEHLVADLAGLMAGMVVVSVPISERHIWPDDLLDDTGVIVADAPGRRALRRFERSTDRQGLYEVVPVDFQVPSSALAPPAPCGEQDDVCKVTFVDDRQPHRMVALTGFALDSIVGALRRTSAPRRYLAGTHPDRLVQQVWVYRTLAVQGTVVFPAAPQLKHLGLSMQVPGVREFIHNGPAQLVADIFSHLVEGHTAIAALATDLAMQAGAVV</sequence>